<protein>
    <recommendedName>
        <fullName evidence="2">Guanylate kinase/L-type calcium channel beta subunit domain-containing protein</fullName>
    </recommendedName>
</protein>
<feature type="domain" description="Guanylate kinase/L-type calcium channel beta subunit" evidence="2">
    <location>
        <begin position="326"/>
        <end position="506"/>
    </location>
</feature>
<reference evidence="3" key="1">
    <citation type="submission" date="2023-06" db="EMBL/GenBank/DDBJ databases">
        <title>Genomic analysis of the entomopathogenic nematode Steinernema hermaphroditum.</title>
        <authorList>
            <person name="Schwarz E.M."/>
            <person name="Heppert J.K."/>
            <person name="Baniya A."/>
            <person name="Schwartz H.T."/>
            <person name="Tan C.-H."/>
            <person name="Antoshechkin I."/>
            <person name="Sternberg P.W."/>
            <person name="Goodrich-Blair H."/>
            <person name="Dillman A.R."/>
        </authorList>
    </citation>
    <scope>NUCLEOTIDE SEQUENCE</scope>
    <source>
        <strain evidence="3">PS9179</strain>
        <tissue evidence="3">Whole animal</tissue>
    </source>
</reference>
<dbReference type="InterPro" id="IPR036028">
    <property type="entry name" value="SH3-like_dom_sf"/>
</dbReference>
<dbReference type="InterPro" id="IPR042201">
    <property type="entry name" value="FH2_Formin_sf"/>
</dbReference>
<dbReference type="Proteomes" id="UP001175271">
    <property type="component" value="Unassembled WGS sequence"/>
</dbReference>
<evidence type="ECO:0000313" key="3">
    <source>
        <dbReference type="EMBL" id="KAK0425055.1"/>
    </source>
</evidence>
<dbReference type="Pfam" id="PF00625">
    <property type="entry name" value="Guanylate_kin"/>
    <property type="match status" value="1"/>
</dbReference>
<dbReference type="Gene3D" id="3.40.50.300">
    <property type="entry name" value="P-loop containing nucleotide triphosphate hydrolases"/>
    <property type="match status" value="1"/>
</dbReference>
<dbReference type="SUPFAM" id="SSF50044">
    <property type="entry name" value="SH3-domain"/>
    <property type="match status" value="1"/>
</dbReference>
<proteinExistence type="predicted"/>
<evidence type="ECO:0000313" key="4">
    <source>
        <dbReference type="Proteomes" id="UP001175271"/>
    </source>
</evidence>
<dbReference type="GO" id="GO:0005245">
    <property type="term" value="F:voltage-gated calcium channel activity"/>
    <property type="evidence" value="ECO:0007669"/>
    <property type="project" value="InterPro"/>
</dbReference>
<dbReference type="PRINTS" id="PR01626">
    <property type="entry name" value="LCACHANNELB"/>
</dbReference>
<keyword evidence="4" id="KW-1185">Reference proteome</keyword>
<dbReference type="Gene3D" id="2.30.30.40">
    <property type="entry name" value="SH3 Domains"/>
    <property type="match status" value="1"/>
</dbReference>
<dbReference type="PANTHER" id="PTHR11824">
    <property type="entry name" value="VOLTAGE-DEPENDENT CALCIUM CHANNEL BETA SUBUNIT"/>
    <property type="match status" value="1"/>
</dbReference>
<comment type="caution">
    <text evidence="3">The sequence shown here is derived from an EMBL/GenBank/DDBJ whole genome shotgun (WGS) entry which is preliminary data.</text>
</comment>
<evidence type="ECO:0000259" key="2">
    <source>
        <dbReference type="SMART" id="SM00072"/>
    </source>
</evidence>
<dbReference type="EMBL" id="JAUCMV010000001">
    <property type="protein sequence ID" value="KAK0425055.1"/>
    <property type="molecule type" value="Genomic_DNA"/>
</dbReference>
<sequence length="513" mass="57926">MHSLVRHHLQLYLNAYKQTQNDIQLLTVTAGTSKKMKFSGNLPPETLGNAEQFLLSLSAIPNLSERLRLWMFTLDYHSMEKDISEPLMDLSVAMKEIEESATFRTAITPSTSHLVQFHSLMSPCRVLDSFLIKTASDHRMTVSDKYRVSISDPAPLEEGVASKSGLEGLATLRGAAMRSAVSPVHRHGFQEAALGVHQLGDSKLTNQLRIQQLQEVAARQLQEAKAKPVLFAIRASVAYDGALDDDVPVPGSAISFDVGHFLHIIRKFNENWWIGRLVKDGAELGFVPSPSKLEQLKEHKRRRLLSANSCFATRLEDEAPYDVVPSMRPIIFVGPALKGYTVTDMMHKAIFDFLKERFRDRIIISRVVVDLDVAGKASPNKLLLSRNSIKKGEQRVSWLMEETERIYKMCRLMQLVVLDCDQVNHPGQLHKSSIAPIMVHIKVSNQKVLQRLIKERGKKKSRAMKVQMLNAEKLGQCPDSLFDLIVDDNQLEDACEHIADFLEIYWRATHPSF</sequence>
<name>A0AA39IK22_9BILA</name>
<dbReference type="SUPFAM" id="SSF101447">
    <property type="entry name" value="Formin homology 2 domain (FH2 domain)"/>
    <property type="match status" value="1"/>
</dbReference>
<dbReference type="SUPFAM" id="SSF52540">
    <property type="entry name" value="P-loop containing nucleoside triphosphate hydrolases"/>
    <property type="match status" value="1"/>
</dbReference>
<dbReference type="CDD" id="cd11863">
    <property type="entry name" value="SH3_CACNB"/>
    <property type="match status" value="1"/>
</dbReference>
<gene>
    <name evidence="3" type="ORF">QR680_009007</name>
</gene>
<dbReference type="SMART" id="SM00072">
    <property type="entry name" value="GuKc"/>
    <property type="match status" value="1"/>
</dbReference>
<evidence type="ECO:0000256" key="1">
    <source>
        <dbReference type="ARBA" id="ARBA00022553"/>
    </source>
</evidence>
<dbReference type="Pfam" id="PF02181">
    <property type="entry name" value="FH2"/>
    <property type="match status" value="1"/>
</dbReference>
<dbReference type="GO" id="GO:0005891">
    <property type="term" value="C:voltage-gated calcium channel complex"/>
    <property type="evidence" value="ECO:0007669"/>
    <property type="project" value="InterPro"/>
</dbReference>
<organism evidence="3 4">
    <name type="scientific">Steinernema hermaphroditum</name>
    <dbReference type="NCBI Taxonomy" id="289476"/>
    <lineage>
        <taxon>Eukaryota</taxon>
        <taxon>Metazoa</taxon>
        <taxon>Ecdysozoa</taxon>
        <taxon>Nematoda</taxon>
        <taxon>Chromadorea</taxon>
        <taxon>Rhabditida</taxon>
        <taxon>Tylenchina</taxon>
        <taxon>Panagrolaimomorpha</taxon>
        <taxon>Strongyloidoidea</taxon>
        <taxon>Steinernematidae</taxon>
        <taxon>Steinernema</taxon>
    </lineage>
</organism>
<dbReference type="Gene3D" id="1.20.58.2220">
    <property type="entry name" value="Formin, FH2 domain"/>
    <property type="match status" value="1"/>
</dbReference>
<dbReference type="InterPro" id="IPR027417">
    <property type="entry name" value="P-loop_NTPase"/>
</dbReference>
<dbReference type="InterPro" id="IPR008145">
    <property type="entry name" value="GK/Ca_channel_bsu"/>
</dbReference>
<dbReference type="InterPro" id="IPR015425">
    <property type="entry name" value="FH2_Formin"/>
</dbReference>
<accession>A0AA39IK22</accession>
<keyword evidence="1" id="KW-0597">Phosphoprotein</keyword>
<dbReference type="AlphaFoldDB" id="A0AA39IK22"/>
<dbReference type="InterPro" id="IPR000584">
    <property type="entry name" value="VDCC_L_bsu"/>
</dbReference>